<name>A0AAW1CGV9_9HEMI</name>
<evidence type="ECO:0000313" key="1">
    <source>
        <dbReference type="EMBL" id="KAK9498043.1"/>
    </source>
</evidence>
<dbReference type="AlphaFoldDB" id="A0AAW1CGV9"/>
<evidence type="ECO:0000313" key="2">
    <source>
        <dbReference type="Proteomes" id="UP001461498"/>
    </source>
</evidence>
<gene>
    <name evidence="1" type="ORF">O3M35_003928</name>
</gene>
<keyword evidence="2" id="KW-1185">Reference proteome</keyword>
<dbReference type="Proteomes" id="UP001461498">
    <property type="component" value="Unassembled WGS sequence"/>
</dbReference>
<protein>
    <submittedName>
        <fullName evidence="1">Uncharacterized protein</fullName>
    </submittedName>
</protein>
<comment type="caution">
    <text evidence="1">The sequence shown here is derived from an EMBL/GenBank/DDBJ whole genome shotgun (WGS) entry which is preliminary data.</text>
</comment>
<organism evidence="1 2">
    <name type="scientific">Rhynocoris fuscipes</name>
    <dbReference type="NCBI Taxonomy" id="488301"/>
    <lineage>
        <taxon>Eukaryota</taxon>
        <taxon>Metazoa</taxon>
        <taxon>Ecdysozoa</taxon>
        <taxon>Arthropoda</taxon>
        <taxon>Hexapoda</taxon>
        <taxon>Insecta</taxon>
        <taxon>Pterygota</taxon>
        <taxon>Neoptera</taxon>
        <taxon>Paraneoptera</taxon>
        <taxon>Hemiptera</taxon>
        <taxon>Heteroptera</taxon>
        <taxon>Panheteroptera</taxon>
        <taxon>Cimicomorpha</taxon>
        <taxon>Reduviidae</taxon>
        <taxon>Harpactorinae</taxon>
        <taxon>Harpactorini</taxon>
        <taxon>Rhynocoris</taxon>
    </lineage>
</organism>
<reference evidence="1 2" key="1">
    <citation type="submission" date="2022-12" db="EMBL/GenBank/DDBJ databases">
        <title>Chromosome-level genome assembly of true bugs.</title>
        <authorList>
            <person name="Ma L."/>
            <person name="Li H."/>
        </authorList>
    </citation>
    <scope>NUCLEOTIDE SEQUENCE [LARGE SCALE GENOMIC DNA]</scope>
    <source>
        <strain evidence="1">Lab_2022b</strain>
    </source>
</reference>
<sequence>MVKSHQKKSLPSMNIEPQTCYHLVQIDKFCKTIPKKMNAKKSFQKYNLAVFKDTLKVLRYSEGTKIL</sequence>
<accession>A0AAW1CGV9</accession>
<proteinExistence type="predicted"/>
<dbReference type="EMBL" id="JAPXFL010000013">
    <property type="protein sequence ID" value="KAK9498043.1"/>
    <property type="molecule type" value="Genomic_DNA"/>
</dbReference>